<reference evidence="2" key="1">
    <citation type="submission" date="2020-03" db="EMBL/GenBank/DDBJ databases">
        <title>The deep terrestrial virosphere.</title>
        <authorList>
            <person name="Holmfeldt K."/>
            <person name="Nilsson E."/>
            <person name="Simone D."/>
            <person name="Lopez-Fernandez M."/>
            <person name="Wu X."/>
            <person name="de Brujin I."/>
            <person name="Lundin D."/>
            <person name="Andersson A."/>
            <person name="Bertilsson S."/>
            <person name="Dopson M."/>
        </authorList>
    </citation>
    <scope>NUCLEOTIDE SEQUENCE</scope>
    <source>
        <strain evidence="2">MM415B01683</strain>
    </source>
</reference>
<evidence type="ECO:0000256" key="1">
    <source>
        <dbReference type="SAM" id="MobiDB-lite"/>
    </source>
</evidence>
<proteinExistence type="predicted"/>
<feature type="region of interest" description="Disordered" evidence="1">
    <location>
        <begin position="201"/>
        <end position="227"/>
    </location>
</feature>
<dbReference type="EMBL" id="MT141260">
    <property type="protein sequence ID" value="QJA57212.1"/>
    <property type="molecule type" value="Genomic_DNA"/>
</dbReference>
<accession>A0A6M3ILE9</accession>
<protein>
    <submittedName>
        <fullName evidence="2">Uncharacterized protein</fullName>
    </submittedName>
</protein>
<evidence type="ECO:0000313" key="2">
    <source>
        <dbReference type="EMBL" id="QJA57212.1"/>
    </source>
</evidence>
<sequence>MATIYDKGDNWHLVIAPNAKPVKEIDEPSKGYSATLGEDQDGRHLVMDVHYSKDKYTINDVTKFVEKSRNCPQCAALDKEKMNIESIQLQDSKPQFSGYKSEYEQAPTQQYQQQPVQQQAATPVSPLKDIFANVFFDAYLTTPGKYFLGMMLNDDRILESAMPKDQSDIPGFMEEMVDFLAGKVDFVRSPDEVKDYLSVLKKDDDTPNKRTNNKRKRGSNTQSVLIY</sequence>
<dbReference type="AlphaFoldDB" id="A0A6M3ILE9"/>
<name>A0A6M3ILE9_9ZZZZ</name>
<gene>
    <name evidence="2" type="ORF">MM415B01683_0012</name>
</gene>
<organism evidence="2">
    <name type="scientific">viral metagenome</name>
    <dbReference type="NCBI Taxonomy" id="1070528"/>
    <lineage>
        <taxon>unclassified sequences</taxon>
        <taxon>metagenomes</taxon>
        <taxon>organismal metagenomes</taxon>
    </lineage>
</organism>